<evidence type="ECO:0000313" key="7">
    <source>
        <dbReference type="EMBL" id="RXG46058.1"/>
    </source>
</evidence>
<feature type="compositionally biased region" description="Basic and acidic residues" evidence="5">
    <location>
        <begin position="394"/>
        <end position="427"/>
    </location>
</feature>
<feature type="compositionally biased region" description="Low complexity" evidence="5">
    <location>
        <begin position="47"/>
        <end position="57"/>
    </location>
</feature>
<dbReference type="PROSITE" id="PS50103">
    <property type="entry name" value="ZF_C3H1"/>
    <property type="match status" value="1"/>
</dbReference>
<feature type="compositionally biased region" description="Acidic residues" evidence="5">
    <location>
        <begin position="348"/>
        <end position="357"/>
    </location>
</feature>
<protein>
    <recommendedName>
        <fullName evidence="6">C3H1-type domain-containing protein</fullName>
    </recommendedName>
</protein>
<keyword evidence="3 4" id="KW-0862">Zinc</keyword>
<feature type="compositionally biased region" description="Low complexity" evidence="5">
    <location>
        <begin position="562"/>
        <end position="577"/>
    </location>
</feature>
<dbReference type="InterPro" id="IPR036855">
    <property type="entry name" value="Znf_CCCH_sf"/>
</dbReference>
<feature type="compositionally biased region" description="Gly residues" evidence="5">
    <location>
        <begin position="281"/>
        <end position="295"/>
    </location>
</feature>
<reference evidence="7 8" key="1">
    <citation type="submission" date="2018-12" db="EMBL/GenBank/DDBJ databases">
        <title>Genome of Verticillium dahliae isolate Getta Getta.</title>
        <authorList>
            <person name="Gardiner D.M."/>
        </authorList>
    </citation>
    <scope>NUCLEOTIDE SEQUENCE [LARGE SCALE GENOMIC DNA]</scope>
    <source>
        <strain evidence="7 8">Getta Getta</strain>
    </source>
</reference>
<feature type="domain" description="C3H1-type" evidence="6">
    <location>
        <begin position="482"/>
        <end position="510"/>
    </location>
</feature>
<dbReference type="InterPro" id="IPR039136">
    <property type="entry name" value="NUFIP1-like"/>
</dbReference>
<sequence>MSGYNYGPPPPPPQASQSGHAGYSHHGAQYQHSGPRNGGSPAGRGRAGYPAGGRPEYTPTPPHYEYGGHSQQQHYAPHAAGYPAPQPPPGNYPPQHQQWPQGHTPTPTQHQPHAPAPLSTANYHPNYAPQAYAHSQPPAHQPAYGGPPTAQQQQQYHYAAPPPYNAPQGWAGNDRSQPPYGGGHHRGGYGSDRNASRAPSSGDQARVEYPTPGMQPQVSGSYPQPYPGPDPRAHGAYPQAPQHQPQYHAYPPAPPPPSHVSTPRSGRDHYNKHDGNHSGRGRGGFRGGGGGGNMRGKGNHHGGDKNRPRHGGQRPDGPSHSQKQDSNASGKKKKRKTNTLGLTPGQDSESEDDEKEEETLRQLIGQDALQVSDIASYIADRRKNFPTAARSKAKKDAEVANNQHGDKRAAALERQEKMAQKLRKQLEMVESSIKRKREQQDEGDEMRDSPVLSDVGSGDDQPEVLSTRSQHLPAPPPPAKKADVSKHCKYYSTGGTCGKKGKCRFVHDPEVREAAMKEREANNGNLTIQQRLVLNDKDQEDLTVLRSIQYLREKGVISEQKNAEAAAANSQHSGAAEQRAPRSESTLPAAHSSLPRAPVRPKHGLPPHNPPPSALQIAKTGGKPQYKGWNLSGYGNSGLKSEDLP</sequence>
<feature type="compositionally biased region" description="Basic and acidic residues" evidence="5">
    <location>
        <begin position="265"/>
        <end position="277"/>
    </location>
</feature>
<dbReference type="AlphaFoldDB" id="A0A444RY13"/>
<evidence type="ECO:0000256" key="4">
    <source>
        <dbReference type="PROSITE-ProRule" id="PRU00723"/>
    </source>
</evidence>
<feature type="compositionally biased region" description="Polar residues" evidence="5">
    <location>
        <begin position="319"/>
        <end position="329"/>
    </location>
</feature>
<evidence type="ECO:0000256" key="3">
    <source>
        <dbReference type="ARBA" id="ARBA00022833"/>
    </source>
</evidence>
<feature type="compositionally biased region" description="Low complexity" evidence="5">
    <location>
        <begin position="73"/>
        <end position="83"/>
    </location>
</feature>
<evidence type="ECO:0000256" key="2">
    <source>
        <dbReference type="ARBA" id="ARBA00022771"/>
    </source>
</evidence>
<dbReference type="PANTHER" id="PTHR13309">
    <property type="entry name" value="NUCLEAR FRAGILE X MENTAL RETARDATION PROTEIN INTERACTING PROTEIN 1"/>
    <property type="match status" value="1"/>
</dbReference>
<dbReference type="Proteomes" id="UP000288725">
    <property type="component" value="Chromosome 6"/>
</dbReference>
<comment type="caution">
    <text evidence="7">The sequence shown here is derived from an EMBL/GenBank/DDBJ whole genome shotgun (WGS) entry which is preliminary data.</text>
</comment>
<feature type="compositionally biased region" description="Low complexity" evidence="5">
    <location>
        <begin position="141"/>
        <end position="159"/>
    </location>
</feature>
<feature type="compositionally biased region" description="Gly residues" evidence="5">
    <location>
        <begin position="36"/>
        <end position="46"/>
    </location>
</feature>
<proteinExistence type="predicted"/>
<name>A0A444RY13_VERDA</name>
<dbReference type="GO" id="GO:0005634">
    <property type="term" value="C:nucleus"/>
    <property type="evidence" value="ECO:0007669"/>
    <property type="project" value="TreeGrafter"/>
</dbReference>
<feature type="region of interest" description="Disordered" evidence="5">
    <location>
        <begin position="562"/>
        <end position="645"/>
    </location>
</feature>
<dbReference type="GO" id="GO:0000492">
    <property type="term" value="P:box C/D snoRNP assembly"/>
    <property type="evidence" value="ECO:0007669"/>
    <property type="project" value="TreeGrafter"/>
</dbReference>
<evidence type="ECO:0000259" key="6">
    <source>
        <dbReference type="PROSITE" id="PS50103"/>
    </source>
</evidence>
<feature type="compositionally biased region" description="Low complexity" evidence="5">
    <location>
        <begin position="93"/>
        <end position="117"/>
    </location>
</feature>
<dbReference type="SUPFAM" id="SSF90229">
    <property type="entry name" value="CCCH zinc finger"/>
    <property type="match status" value="1"/>
</dbReference>
<feature type="region of interest" description="Disordered" evidence="5">
    <location>
        <begin position="387"/>
        <end position="503"/>
    </location>
</feature>
<feature type="zinc finger region" description="C3H1-type" evidence="4">
    <location>
        <begin position="482"/>
        <end position="510"/>
    </location>
</feature>
<keyword evidence="2 4" id="KW-0863">Zinc-finger</keyword>
<dbReference type="InterPro" id="IPR019496">
    <property type="entry name" value="NUFIP1_cons_dom"/>
</dbReference>
<evidence type="ECO:0000313" key="8">
    <source>
        <dbReference type="Proteomes" id="UP000288725"/>
    </source>
</evidence>
<evidence type="ECO:0000256" key="1">
    <source>
        <dbReference type="ARBA" id="ARBA00022723"/>
    </source>
</evidence>
<evidence type="ECO:0000256" key="5">
    <source>
        <dbReference type="SAM" id="MobiDB-lite"/>
    </source>
</evidence>
<dbReference type="InterPro" id="IPR000571">
    <property type="entry name" value="Znf_CCCH"/>
</dbReference>
<dbReference type="PANTHER" id="PTHR13309:SF0">
    <property type="entry name" value="FMR1-INTERACTING PROTEIN NUFIP1"/>
    <property type="match status" value="1"/>
</dbReference>
<accession>A0A444RY13</accession>
<organism evidence="7 8">
    <name type="scientific">Verticillium dahliae</name>
    <name type="common">Verticillium wilt</name>
    <dbReference type="NCBI Taxonomy" id="27337"/>
    <lineage>
        <taxon>Eukaryota</taxon>
        <taxon>Fungi</taxon>
        <taxon>Dikarya</taxon>
        <taxon>Ascomycota</taxon>
        <taxon>Pezizomycotina</taxon>
        <taxon>Sordariomycetes</taxon>
        <taxon>Hypocreomycetidae</taxon>
        <taxon>Glomerellales</taxon>
        <taxon>Plectosphaerellaceae</taxon>
        <taxon>Verticillium</taxon>
    </lineage>
</organism>
<dbReference type="GO" id="GO:0003723">
    <property type="term" value="F:RNA binding"/>
    <property type="evidence" value="ECO:0007669"/>
    <property type="project" value="InterPro"/>
</dbReference>
<keyword evidence="1 4" id="KW-0479">Metal-binding</keyword>
<dbReference type="EMBL" id="RSDZ01000054">
    <property type="protein sequence ID" value="RXG46058.1"/>
    <property type="molecule type" value="Genomic_DNA"/>
</dbReference>
<gene>
    <name evidence="7" type="ORF">VDGE_03281</name>
</gene>
<feature type="compositionally biased region" description="Low complexity" evidence="5">
    <location>
        <begin position="236"/>
        <end position="250"/>
    </location>
</feature>
<dbReference type="Pfam" id="PF10453">
    <property type="entry name" value="NUFIP1"/>
    <property type="match status" value="1"/>
</dbReference>
<dbReference type="GO" id="GO:0008270">
    <property type="term" value="F:zinc ion binding"/>
    <property type="evidence" value="ECO:0007669"/>
    <property type="project" value="UniProtKB-KW"/>
</dbReference>
<feature type="region of interest" description="Disordered" evidence="5">
    <location>
        <begin position="1"/>
        <end position="366"/>
    </location>
</feature>